<dbReference type="RefSeq" id="XP_026612357.1">
    <property type="nucleotide sequence ID" value="XM_026760111.1"/>
</dbReference>
<evidence type="ECO:0000259" key="1">
    <source>
        <dbReference type="Pfam" id="PF01814"/>
    </source>
</evidence>
<gene>
    <name evidence="2" type="ORF">CDV56_106492</name>
</gene>
<dbReference type="PANTHER" id="PTHR35585:SF3">
    <property type="entry name" value="HEMERYTHRIN-LIKE DOMAIN-CONTAINING PROTEIN"/>
    <property type="match status" value="1"/>
</dbReference>
<keyword evidence="3" id="KW-1185">Reference proteome</keyword>
<accession>A0A397GID9</accession>
<reference evidence="2" key="1">
    <citation type="submission" date="2018-08" db="EMBL/GenBank/DDBJ databases">
        <title>Draft genome sequence of azole-resistant Aspergillus thermomutatus (Neosartorya pseudofischeri) strain HMR AF 39, isolated from a human nasal aspirate.</title>
        <authorList>
            <person name="Parent-Michaud M."/>
            <person name="Dufresne P.J."/>
            <person name="Fournier E."/>
            <person name="Martineau C."/>
            <person name="Moreira S."/>
            <person name="Perkins V."/>
            <person name="De Repentigny L."/>
            <person name="Dufresne S.F."/>
        </authorList>
    </citation>
    <scope>NUCLEOTIDE SEQUENCE [LARGE SCALE GENOMIC DNA]</scope>
    <source>
        <strain evidence="2">HMR AF 39</strain>
    </source>
</reference>
<organism evidence="2 3">
    <name type="scientific">Aspergillus thermomutatus</name>
    <name type="common">Neosartorya pseudofischeri</name>
    <dbReference type="NCBI Taxonomy" id="41047"/>
    <lineage>
        <taxon>Eukaryota</taxon>
        <taxon>Fungi</taxon>
        <taxon>Dikarya</taxon>
        <taxon>Ascomycota</taxon>
        <taxon>Pezizomycotina</taxon>
        <taxon>Eurotiomycetes</taxon>
        <taxon>Eurotiomycetidae</taxon>
        <taxon>Eurotiales</taxon>
        <taxon>Aspergillaceae</taxon>
        <taxon>Aspergillus</taxon>
        <taxon>Aspergillus subgen. Fumigati</taxon>
    </lineage>
</organism>
<dbReference type="InterPro" id="IPR012312">
    <property type="entry name" value="Hemerythrin-like"/>
</dbReference>
<comment type="caution">
    <text evidence="2">The sequence shown here is derived from an EMBL/GenBank/DDBJ whole genome shotgun (WGS) entry which is preliminary data.</text>
</comment>
<dbReference type="PANTHER" id="PTHR35585">
    <property type="entry name" value="HHE DOMAIN PROTEIN (AFU_ORTHOLOGUE AFUA_4G00730)"/>
    <property type="match status" value="1"/>
</dbReference>
<dbReference type="Pfam" id="PF01814">
    <property type="entry name" value="Hemerythrin"/>
    <property type="match status" value="1"/>
</dbReference>
<sequence length="264" mass="30337">MMSLLHSWSIPPNNTSSHILPLTLIQLNQCPAASDWRIMAATHGRKPTTDDSIFEPHILRGNLSDQVQNFSDWASARKFRILDTVKHDHREIKSFYELIVKSTDPAEQTKYQNQFTWELARHTVGEELVVYPAFEKYLEDGKELARRDRVEHQNVVKEQLKIFQDMKSTDPNFIPTLESLWSDLQEHIHHEEEDDIQRLDDALSQEESVGLSQALNRTKIFAPSHAHPMAPSAPPFETAAGLLTAPLDHLADLFRKWPSSTKRT</sequence>
<dbReference type="AlphaFoldDB" id="A0A397GID9"/>
<dbReference type="VEuPathDB" id="FungiDB:CDV56_106492"/>
<evidence type="ECO:0000313" key="2">
    <source>
        <dbReference type="EMBL" id="RHZ49458.1"/>
    </source>
</evidence>
<dbReference type="EMBL" id="NKHU02000178">
    <property type="protein sequence ID" value="RHZ49458.1"/>
    <property type="molecule type" value="Genomic_DNA"/>
</dbReference>
<dbReference type="Proteomes" id="UP000215305">
    <property type="component" value="Unassembled WGS sequence"/>
</dbReference>
<dbReference type="OrthoDB" id="9983919at2759"/>
<feature type="domain" description="Hemerythrin-like" evidence="1">
    <location>
        <begin position="81"/>
        <end position="194"/>
    </location>
</feature>
<dbReference type="GeneID" id="38128466"/>
<name>A0A397GID9_ASPTH</name>
<dbReference type="Gene3D" id="1.20.120.520">
    <property type="entry name" value="nmb1532 protein domain like"/>
    <property type="match status" value="1"/>
</dbReference>
<dbReference type="STRING" id="41047.A0A397GID9"/>
<proteinExistence type="predicted"/>
<evidence type="ECO:0000313" key="3">
    <source>
        <dbReference type="Proteomes" id="UP000215305"/>
    </source>
</evidence>
<protein>
    <recommendedName>
        <fullName evidence="1">Hemerythrin-like domain-containing protein</fullName>
    </recommendedName>
</protein>